<keyword evidence="6 18" id="KW-0732">Signal</keyword>
<dbReference type="CDD" id="cd14066">
    <property type="entry name" value="STKc_IRAK"/>
    <property type="match status" value="1"/>
</dbReference>
<feature type="chain" id="PRO_5043830664" description="non-specific serine/threonine protein kinase" evidence="18">
    <location>
        <begin position="20"/>
        <end position="630"/>
    </location>
</feature>
<dbReference type="Proteomes" id="UP001497516">
    <property type="component" value="Chromosome 10"/>
</dbReference>
<evidence type="ECO:0000313" key="21">
    <source>
        <dbReference type="Proteomes" id="UP001497516"/>
    </source>
</evidence>
<comment type="subcellular location">
    <subcellularLocation>
        <location evidence="1">Membrane</location>
        <topology evidence="1">Single-pass type I membrane protein</topology>
    </subcellularLocation>
</comment>
<dbReference type="InterPro" id="IPR043891">
    <property type="entry name" value="SPARK"/>
</dbReference>
<dbReference type="Pfam" id="PF19160">
    <property type="entry name" value="SPARK"/>
    <property type="match status" value="1"/>
</dbReference>
<gene>
    <name evidence="20" type="ORF">LTRI10_LOCUS9315</name>
</gene>
<dbReference type="Pfam" id="PF07714">
    <property type="entry name" value="PK_Tyr_Ser-Thr"/>
    <property type="match status" value="1"/>
</dbReference>
<keyword evidence="8" id="KW-0418">Kinase</keyword>
<dbReference type="InterPro" id="IPR011009">
    <property type="entry name" value="Kinase-like_dom_sf"/>
</dbReference>
<keyword evidence="10 17" id="KW-1133">Transmembrane helix</keyword>
<evidence type="ECO:0000256" key="3">
    <source>
        <dbReference type="ARBA" id="ARBA00022527"/>
    </source>
</evidence>
<keyword evidence="12" id="KW-0675">Receptor</keyword>
<keyword evidence="7 16" id="KW-0547">Nucleotide-binding</keyword>
<evidence type="ECO:0000256" key="10">
    <source>
        <dbReference type="ARBA" id="ARBA00022989"/>
    </source>
</evidence>
<evidence type="ECO:0000259" key="19">
    <source>
        <dbReference type="PROSITE" id="PS50011"/>
    </source>
</evidence>
<feature type="transmembrane region" description="Helical" evidence="17">
    <location>
        <begin position="220"/>
        <end position="243"/>
    </location>
</feature>
<dbReference type="PANTHER" id="PTHR47989">
    <property type="entry name" value="OS01G0750732 PROTEIN"/>
    <property type="match status" value="1"/>
</dbReference>
<dbReference type="AlphaFoldDB" id="A0AAV2CZN0"/>
<dbReference type="EC" id="2.7.11.1" evidence="2"/>
<feature type="signal peptide" evidence="18">
    <location>
        <begin position="1"/>
        <end position="19"/>
    </location>
</feature>
<dbReference type="InterPro" id="IPR001245">
    <property type="entry name" value="Ser-Thr/Tyr_kinase_cat_dom"/>
</dbReference>
<evidence type="ECO:0000256" key="5">
    <source>
        <dbReference type="ARBA" id="ARBA00022692"/>
    </source>
</evidence>
<keyword evidence="13" id="KW-0325">Glycoprotein</keyword>
<dbReference type="InterPro" id="IPR000719">
    <property type="entry name" value="Prot_kinase_dom"/>
</dbReference>
<keyword evidence="5 17" id="KW-0812">Transmembrane</keyword>
<dbReference type="PROSITE" id="PS00108">
    <property type="entry name" value="PROTEIN_KINASE_ST"/>
    <property type="match status" value="1"/>
</dbReference>
<dbReference type="EMBL" id="OZ034814">
    <property type="protein sequence ID" value="CAL1362123.1"/>
    <property type="molecule type" value="Genomic_DNA"/>
</dbReference>
<keyword evidence="9 16" id="KW-0067">ATP-binding</keyword>
<dbReference type="SMART" id="SM00220">
    <property type="entry name" value="S_TKc"/>
    <property type="match status" value="1"/>
</dbReference>
<evidence type="ECO:0000256" key="7">
    <source>
        <dbReference type="ARBA" id="ARBA00022741"/>
    </source>
</evidence>
<evidence type="ECO:0000256" key="15">
    <source>
        <dbReference type="ARBA" id="ARBA00048679"/>
    </source>
</evidence>
<evidence type="ECO:0000313" key="20">
    <source>
        <dbReference type="EMBL" id="CAL1362123.1"/>
    </source>
</evidence>
<evidence type="ECO:0000256" key="13">
    <source>
        <dbReference type="ARBA" id="ARBA00023180"/>
    </source>
</evidence>
<evidence type="ECO:0000256" key="2">
    <source>
        <dbReference type="ARBA" id="ARBA00012513"/>
    </source>
</evidence>
<evidence type="ECO:0000256" key="11">
    <source>
        <dbReference type="ARBA" id="ARBA00023136"/>
    </source>
</evidence>
<dbReference type="GO" id="GO:0016020">
    <property type="term" value="C:membrane"/>
    <property type="evidence" value="ECO:0007669"/>
    <property type="project" value="UniProtKB-SubCell"/>
</dbReference>
<evidence type="ECO:0000256" key="6">
    <source>
        <dbReference type="ARBA" id="ARBA00022729"/>
    </source>
</evidence>
<feature type="domain" description="Protein kinase" evidence="19">
    <location>
        <begin position="284"/>
        <end position="608"/>
    </location>
</feature>
<dbReference type="InterPro" id="IPR008271">
    <property type="entry name" value="Ser/Thr_kinase_AS"/>
</dbReference>
<evidence type="ECO:0000256" key="14">
    <source>
        <dbReference type="ARBA" id="ARBA00047899"/>
    </source>
</evidence>
<keyword evidence="11 17" id="KW-0472">Membrane</keyword>
<evidence type="ECO:0000256" key="18">
    <source>
        <dbReference type="SAM" id="SignalP"/>
    </source>
</evidence>
<dbReference type="Gene3D" id="1.10.510.10">
    <property type="entry name" value="Transferase(Phosphotransferase) domain 1"/>
    <property type="match status" value="1"/>
</dbReference>
<keyword evidence="21" id="KW-1185">Reference proteome</keyword>
<organism evidence="20 21">
    <name type="scientific">Linum trigynum</name>
    <dbReference type="NCBI Taxonomy" id="586398"/>
    <lineage>
        <taxon>Eukaryota</taxon>
        <taxon>Viridiplantae</taxon>
        <taxon>Streptophyta</taxon>
        <taxon>Embryophyta</taxon>
        <taxon>Tracheophyta</taxon>
        <taxon>Spermatophyta</taxon>
        <taxon>Magnoliopsida</taxon>
        <taxon>eudicotyledons</taxon>
        <taxon>Gunneridae</taxon>
        <taxon>Pentapetalae</taxon>
        <taxon>rosids</taxon>
        <taxon>fabids</taxon>
        <taxon>Malpighiales</taxon>
        <taxon>Linaceae</taxon>
        <taxon>Linum</taxon>
    </lineage>
</organism>
<proteinExistence type="predicted"/>
<dbReference type="SUPFAM" id="SSF56112">
    <property type="entry name" value="Protein kinase-like (PK-like)"/>
    <property type="match status" value="1"/>
</dbReference>
<dbReference type="PROSITE" id="PS00107">
    <property type="entry name" value="PROTEIN_KINASE_ATP"/>
    <property type="match status" value="1"/>
</dbReference>
<comment type="catalytic activity">
    <reaction evidence="15">
        <text>L-seryl-[protein] + ATP = O-phospho-L-seryl-[protein] + ADP + H(+)</text>
        <dbReference type="Rhea" id="RHEA:17989"/>
        <dbReference type="Rhea" id="RHEA-COMP:9863"/>
        <dbReference type="Rhea" id="RHEA-COMP:11604"/>
        <dbReference type="ChEBI" id="CHEBI:15378"/>
        <dbReference type="ChEBI" id="CHEBI:29999"/>
        <dbReference type="ChEBI" id="CHEBI:30616"/>
        <dbReference type="ChEBI" id="CHEBI:83421"/>
        <dbReference type="ChEBI" id="CHEBI:456216"/>
        <dbReference type="EC" id="2.7.11.1"/>
    </reaction>
</comment>
<feature type="binding site" evidence="16">
    <location>
        <position position="314"/>
    </location>
    <ligand>
        <name>ATP</name>
        <dbReference type="ChEBI" id="CHEBI:30616"/>
    </ligand>
</feature>
<evidence type="ECO:0000256" key="16">
    <source>
        <dbReference type="PROSITE-ProRule" id="PRU10141"/>
    </source>
</evidence>
<evidence type="ECO:0000256" key="4">
    <source>
        <dbReference type="ARBA" id="ARBA00022679"/>
    </source>
</evidence>
<protein>
    <recommendedName>
        <fullName evidence="2">non-specific serine/threonine protein kinase</fullName>
        <ecNumber evidence="2">2.7.11.1</ecNumber>
    </recommendedName>
</protein>
<dbReference type="GO" id="GO:0004674">
    <property type="term" value="F:protein serine/threonine kinase activity"/>
    <property type="evidence" value="ECO:0007669"/>
    <property type="project" value="UniProtKB-KW"/>
</dbReference>
<keyword evidence="4" id="KW-0808">Transferase</keyword>
<dbReference type="PANTHER" id="PTHR47989:SF62">
    <property type="entry name" value="OS05G0423500 PROTEIN"/>
    <property type="match status" value="1"/>
</dbReference>
<evidence type="ECO:0000256" key="9">
    <source>
        <dbReference type="ARBA" id="ARBA00022840"/>
    </source>
</evidence>
<keyword evidence="3" id="KW-0723">Serine/threonine-protein kinase</keyword>
<name>A0AAV2CZN0_9ROSI</name>
<reference evidence="20 21" key="1">
    <citation type="submission" date="2024-04" db="EMBL/GenBank/DDBJ databases">
        <authorList>
            <person name="Fracassetti M."/>
        </authorList>
    </citation>
    <scope>NUCLEOTIDE SEQUENCE [LARGE SCALE GENOMIC DNA]</scope>
</reference>
<evidence type="ECO:0000256" key="8">
    <source>
        <dbReference type="ARBA" id="ARBA00022777"/>
    </source>
</evidence>
<dbReference type="FunFam" id="1.10.510.10:FF:000287">
    <property type="entry name" value="probable LRR receptor-like serine/threonine-protein kinase RKF3"/>
    <property type="match status" value="1"/>
</dbReference>
<dbReference type="GO" id="GO:0005524">
    <property type="term" value="F:ATP binding"/>
    <property type="evidence" value="ECO:0007669"/>
    <property type="project" value="UniProtKB-UniRule"/>
</dbReference>
<accession>A0AAV2CZN0</accession>
<dbReference type="Gene3D" id="3.30.200.20">
    <property type="entry name" value="Phosphorylase Kinase, domain 1"/>
    <property type="match status" value="1"/>
</dbReference>
<evidence type="ECO:0000256" key="17">
    <source>
        <dbReference type="SAM" id="Phobius"/>
    </source>
</evidence>
<comment type="catalytic activity">
    <reaction evidence="14">
        <text>L-threonyl-[protein] + ATP = O-phospho-L-threonyl-[protein] + ADP + H(+)</text>
        <dbReference type="Rhea" id="RHEA:46608"/>
        <dbReference type="Rhea" id="RHEA-COMP:11060"/>
        <dbReference type="Rhea" id="RHEA-COMP:11605"/>
        <dbReference type="ChEBI" id="CHEBI:15378"/>
        <dbReference type="ChEBI" id="CHEBI:30013"/>
        <dbReference type="ChEBI" id="CHEBI:30616"/>
        <dbReference type="ChEBI" id="CHEBI:61977"/>
        <dbReference type="ChEBI" id="CHEBI:456216"/>
        <dbReference type="EC" id="2.7.11.1"/>
    </reaction>
</comment>
<sequence length="630" mass="68674">MTSLLPLLILLLLLSSAVAQDNTTTPCPLDIAILRNLVSSSPRLTIDRSQACHHLRQGIRLLHSDYLRRTGNFLPPLSSAGSCWLSFQRLVDDYLPNFDVRSSCGFSASWISQGCVNITTVRDFETLVSNSSLADLDSACNQPLDNRSPCASCTTALSRLQALYFPRSQLHSIGNISDCQVYPWIYTAAAIINPIGKGAVKCLFSLDFTSNNSNARKKKITILIASAACLVVISILIVLIVGIRIRQRRKGKSKLGSGFGIISSRNTTLVKFKFDEIRKATKNFSRDNIIGLGGFGNVYRGQSIDGGGGEVAVKRFKNCSASGDESFAHEVEVISSVRHVNLVSLIGYSIATIPTEGHQRLIVCELVKNGSLHDHLFGSEFHQSSPTQLTWPTRQRIALGMARGLAYLHYGAQPGIIHRDIKASNVLLDETFEPKVTDFGLAKFTPEEGRSHVSTRVAGTMGYVAPEYALYGQLTERSDVYSYGVVLLELLSGKKAVMKAAGGGEGDGSSIEAASLLTDWARRMAREGRAAEVAEEGIRDQCGAVLDVVERYVVVGLLCTHPQLYARPTMDQVVRMLEAEEVSVPKVAELASGAVARGIMDDDGEKWMEGTGSREELLVNGYGNYEYVRL</sequence>
<dbReference type="InterPro" id="IPR017441">
    <property type="entry name" value="Protein_kinase_ATP_BS"/>
</dbReference>
<evidence type="ECO:0000256" key="12">
    <source>
        <dbReference type="ARBA" id="ARBA00023170"/>
    </source>
</evidence>
<evidence type="ECO:0000256" key="1">
    <source>
        <dbReference type="ARBA" id="ARBA00004479"/>
    </source>
</evidence>
<dbReference type="PROSITE" id="PS50011">
    <property type="entry name" value="PROTEIN_KINASE_DOM"/>
    <property type="match status" value="1"/>
</dbReference>